<evidence type="ECO:0008006" key="3">
    <source>
        <dbReference type="Google" id="ProtNLM"/>
    </source>
</evidence>
<organism evidence="1 2">
    <name type="scientific">Sphagnum troendelagicum</name>
    <dbReference type="NCBI Taxonomy" id="128251"/>
    <lineage>
        <taxon>Eukaryota</taxon>
        <taxon>Viridiplantae</taxon>
        <taxon>Streptophyta</taxon>
        <taxon>Embryophyta</taxon>
        <taxon>Bryophyta</taxon>
        <taxon>Sphagnophytina</taxon>
        <taxon>Sphagnopsida</taxon>
        <taxon>Sphagnales</taxon>
        <taxon>Sphagnaceae</taxon>
        <taxon>Sphagnum</taxon>
    </lineage>
</organism>
<protein>
    <recommendedName>
        <fullName evidence="3">Bulb-type lectin domain-containing protein</fullName>
    </recommendedName>
</protein>
<keyword evidence="2" id="KW-1185">Reference proteome</keyword>
<dbReference type="InterPro" id="IPR036426">
    <property type="entry name" value="Bulb-type_lectin_dom_sf"/>
</dbReference>
<sequence>MHASHDIILYMCVLHHIRAHIFCDTLDLQSGVGRRWQLGVITERIANLEQPNSKQRGEISRFSGIWPESGNFLLLKSTDAKTIVWQSIDHPSDTLVSGQKFAVGSILKIRCRNIYIYSARVQVYTNDLSLFVDFDHPAGYMGPIPGYNQSFGSDRYWNLETVYAEIFKTWEA</sequence>
<dbReference type="Proteomes" id="UP001497512">
    <property type="component" value="Chromosome 4"/>
</dbReference>
<dbReference type="SUPFAM" id="SSF51110">
    <property type="entry name" value="alpha-D-mannose-specific plant lectins"/>
    <property type="match status" value="1"/>
</dbReference>
<reference evidence="1" key="1">
    <citation type="submission" date="2024-02" db="EMBL/GenBank/DDBJ databases">
        <authorList>
            <consortium name="ELIXIR-Norway"/>
            <consortium name="Elixir Norway"/>
        </authorList>
    </citation>
    <scope>NUCLEOTIDE SEQUENCE</scope>
</reference>
<evidence type="ECO:0000313" key="2">
    <source>
        <dbReference type="Proteomes" id="UP001497512"/>
    </source>
</evidence>
<proteinExistence type="predicted"/>
<evidence type="ECO:0000313" key="1">
    <source>
        <dbReference type="EMBL" id="CAK9224259.1"/>
    </source>
</evidence>
<name>A0ABP0UL49_9BRYO</name>
<accession>A0ABP0UL49</accession>
<dbReference type="EMBL" id="OZ019896">
    <property type="protein sequence ID" value="CAK9224259.1"/>
    <property type="molecule type" value="Genomic_DNA"/>
</dbReference>
<gene>
    <name evidence="1" type="ORF">CSSPTR1EN2_LOCUS17242</name>
</gene>